<organism evidence="1 2">
    <name type="scientific">Coraliomargarita algicola</name>
    <dbReference type="NCBI Taxonomy" id="3092156"/>
    <lineage>
        <taxon>Bacteria</taxon>
        <taxon>Pseudomonadati</taxon>
        <taxon>Verrucomicrobiota</taxon>
        <taxon>Opitutia</taxon>
        <taxon>Puniceicoccales</taxon>
        <taxon>Coraliomargaritaceae</taxon>
        <taxon>Coraliomargarita</taxon>
    </lineage>
</organism>
<name>A0ABZ0RV66_9BACT</name>
<dbReference type="EMBL" id="CP138858">
    <property type="protein sequence ID" value="WPJ96859.1"/>
    <property type="molecule type" value="Genomic_DNA"/>
</dbReference>
<gene>
    <name evidence="1" type="ORF">SH580_03955</name>
</gene>
<proteinExistence type="predicted"/>
<evidence type="ECO:0000313" key="1">
    <source>
        <dbReference type="EMBL" id="WPJ96859.1"/>
    </source>
</evidence>
<dbReference type="PROSITE" id="PS51257">
    <property type="entry name" value="PROKAR_LIPOPROTEIN"/>
    <property type="match status" value="1"/>
</dbReference>
<accession>A0ABZ0RV66</accession>
<protein>
    <recommendedName>
        <fullName evidence="3">Lipoprotein</fullName>
    </recommendedName>
</protein>
<reference evidence="1 2" key="1">
    <citation type="submission" date="2023-11" db="EMBL/GenBank/DDBJ databases">
        <title>Coraliomargarita sp. nov., isolated from marine algae.</title>
        <authorList>
            <person name="Lee J.K."/>
            <person name="Baek J.H."/>
            <person name="Kim J.M."/>
            <person name="Choi D.G."/>
            <person name="Jeon C.O."/>
        </authorList>
    </citation>
    <scope>NUCLEOTIDE SEQUENCE [LARGE SCALE GENOMIC DNA]</scope>
    <source>
        <strain evidence="1 2">J2-16</strain>
    </source>
</reference>
<dbReference type="RefSeq" id="WP_319833716.1">
    <property type="nucleotide sequence ID" value="NZ_CP138858.1"/>
</dbReference>
<evidence type="ECO:0008006" key="3">
    <source>
        <dbReference type="Google" id="ProtNLM"/>
    </source>
</evidence>
<keyword evidence="2" id="KW-1185">Reference proteome</keyword>
<dbReference type="Proteomes" id="UP001324993">
    <property type="component" value="Chromosome"/>
</dbReference>
<evidence type="ECO:0000313" key="2">
    <source>
        <dbReference type="Proteomes" id="UP001324993"/>
    </source>
</evidence>
<sequence length="197" mass="22182">MKQNWIIPLIAATLLMVGCDNNKTEILSTSELARGLNLIVAQLELPKESQENREQYFILHETSEGRDSWGTAFRSPQPGGTVKLLGDPYSKLLTILLNDGSSRKLGLMENKMYECNDGWPVGHIQVGHYVVIYADSQEGLLAAQPNFASFYDEEQQRKAEASKWYRISFVAASDVPEDAPDYVHQVIQQLIQHSNQN</sequence>